<dbReference type="EMBL" id="QOVM01000001">
    <property type="protein sequence ID" value="RXG24676.1"/>
    <property type="molecule type" value="Genomic_DNA"/>
</dbReference>
<dbReference type="OrthoDB" id="1437325at2"/>
<dbReference type="Proteomes" id="UP000289238">
    <property type="component" value="Unassembled WGS sequence"/>
</dbReference>
<gene>
    <name evidence="1" type="ORF">DSM00_468</name>
</gene>
<sequence length="210" mass="24262">MKKFLVLGVLFILPIVAYLFFASGIHNFAKLPIIEKEIPELDFTEEVKFKDKITVLGFLGTTIERDGGDLFNLNQKIFKTFREFDDFQFVYLVPETIDEAELKSVVDEMSLLVDMSNWFFIRTTQQDIDDTFQSLKSPYSLLNDGGSPYIFIIDKSRSLRGRDDDEDYGVLYGYDSSDIAELANKMKDDVKIILAEYRLALKKNNSDRKI</sequence>
<dbReference type="AlphaFoldDB" id="A0A4Q0PDZ6"/>
<comment type="caution">
    <text evidence="1">The sequence shown here is derived from an EMBL/GenBank/DDBJ whole genome shotgun (WGS) entry which is preliminary data.</text>
</comment>
<reference evidence="1 2" key="1">
    <citation type="submission" date="2018-07" db="EMBL/GenBank/DDBJ databases">
        <title>Leeuwenhoekiella genomics.</title>
        <authorList>
            <person name="Tahon G."/>
            <person name="Willems A."/>
        </authorList>
    </citation>
    <scope>NUCLEOTIDE SEQUENCE [LARGE SCALE GENOMIC DNA]</scope>
    <source>
        <strain evidence="1 2">LMG 22550</strain>
    </source>
</reference>
<protein>
    <recommendedName>
        <fullName evidence="3">Membrane or secreted protein</fullName>
    </recommendedName>
</protein>
<keyword evidence="2" id="KW-1185">Reference proteome</keyword>
<proteinExistence type="predicted"/>
<evidence type="ECO:0000313" key="2">
    <source>
        <dbReference type="Proteomes" id="UP000289238"/>
    </source>
</evidence>
<dbReference type="RefSeq" id="WP_128756399.1">
    <property type="nucleotide sequence ID" value="NZ_QOVM01000001.1"/>
</dbReference>
<evidence type="ECO:0008006" key="3">
    <source>
        <dbReference type="Google" id="ProtNLM"/>
    </source>
</evidence>
<evidence type="ECO:0000313" key="1">
    <source>
        <dbReference type="EMBL" id="RXG24676.1"/>
    </source>
</evidence>
<organism evidence="1 2">
    <name type="scientific">Leeuwenhoekiella aequorea</name>
    <dbReference type="NCBI Taxonomy" id="283736"/>
    <lineage>
        <taxon>Bacteria</taxon>
        <taxon>Pseudomonadati</taxon>
        <taxon>Bacteroidota</taxon>
        <taxon>Flavobacteriia</taxon>
        <taxon>Flavobacteriales</taxon>
        <taxon>Flavobacteriaceae</taxon>
        <taxon>Leeuwenhoekiella</taxon>
    </lineage>
</organism>
<accession>A0A4Q0PDZ6</accession>
<name>A0A4Q0PDZ6_9FLAO</name>